<dbReference type="EMBL" id="BX284602">
    <property type="protein sequence ID" value="CUV67073.1"/>
    <property type="molecule type" value="Genomic_DNA"/>
</dbReference>
<dbReference type="RefSeq" id="NP_001305220.1">
    <property type="nucleotide sequence ID" value="NM_001318291.1"/>
</dbReference>
<accession>A0A0S4XR88</accession>
<proteinExistence type="predicted"/>
<keyword evidence="2" id="KW-1185">Reference proteome</keyword>
<dbReference type="Proteomes" id="UP000001940">
    <property type="component" value="Chromosome II"/>
</dbReference>
<evidence type="ECO:0000313" key="2">
    <source>
        <dbReference type="Proteomes" id="UP000001940"/>
    </source>
</evidence>
<dbReference type="CTD" id="185855"/>
<dbReference type="AlphaFoldDB" id="A0A0S4XR88"/>
<dbReference type="WormBase" id="F46F5.1a">
    <property type="protein sequence ID" value="CE51214"/>
    <property type="gene ID" value="WBGene00018493"/>
</dbReference>
<name>A0A0S4XR88_CAEEL</name>
<dbReference type="GeneID" id="185855"/>
<dbReference type="KEGG" id="cel:CELE_F46F5.1"/>
<dbReference type="Bgee" id="WBGene00018493">
    <property type="expression patterns" value="Expressed in larva and 1 other cell type or tissue"/>
</dbReference>
<protein>
    <submittedName>
        <fullName evidence="1">Smr domain-containing protein</fullName>
    </submittedName>
</protein>
<dbReference type="ExpressionAtlas" id="A0A0S4XR88">
    <property type="expression patterns" value="baseline"/>
</dbReference>
<reference evidence="1 2" key="1">
    <citation type="journal article" date="1998" name="Science">
        <title>Genome sequence of the nematode C. elegans: a platform for investigating biology.</title>
        <authorList>
            <consortium name="The C. elegans sequencing consortium"/>
            <person name="Sulson J.E."/>
            <person name="Waterston R."/>
        </authorList>
    </citation>
    <scope>NUCLEOTIDE SEQUENCE [LARGE SCALE GENOMIC DNA]</scope>
    <source>
        <strain evidence="1 2">Bristol N2</strain>
    </source>
</reference>
<gene>
    <name evidence="1" type="ORF">CELE_F46F5.1</name>
    <name evidence="1 3" type="ORF">F46F5.1</name>
</gene>
<evidence type="ECO:0000313" key="3">
    <source>
        <dbReference type="WormBase" id="F46F5.1a"/>
    </source>
</evidence>
<evidence type="ECO:0000313" key="1">
    <source>
        <dbReference type="EMBL" id="CUV67073.1"/>
    </source>
</evidence>
<dbReference type="AGR" id="WB:WBGene00018493"/>
<organism evidence="1 2">
    <name type="scientific">Caenorhabditis elegans</name>
    <dbReference type="NCBI Taxonomy" id="6239"/>
    <lineage>
        <taxon>Eukaryota</taxon>
        <taxon>Metazoa</taxon>
        <taxon>Ecdysozoa</taxon>
        <taxon>Nematoda</taxon>
        <taxon>Chromadorea</taxon>
        <taxon>Rhabditida</taxon>
        <taxon>Rhabditina</taxon>
        <taxon>Rhabditomorpha</taxon>
        <taxon>Rhabditoidea</taxon>
        <taxon>Rhabditidae</taxon>
        <taxon>Peloderinae</taxon>
        <taxon>Caenorhabditis</taxon>
    </lineage>
</organism>
<sequence>MEFTESQGNWDVPSRCPDLSGIVGVNMSFGQNGILKSVTPTCGAPFDLEQGRTAMLKASSPVGTEYYLPLAFKKGNRVTRNISDQEMAAIKTGVFEGIDYHHDILNVINADPRMEGDRYMMEHFKEEIKKAFENPQNPKIVFVTGARTHTSIHQLTIYVGEHRIGLKKIIRYVNGKQVPNTSTGCGFNYIVFSCLLVTLFGI</sequence>